<gene>
    <name evidence="1" type="ORF">MPLDJ20_10066</name>
</gene>
<reference evidence="1 2" key="1">
    <citation type="submission" date="2014-08" db="EMBL/GenBank/DDBJ databases">
        <authorList>
            <person name="Moulin Lionel"/>
        </authorList>
    </citation>
    <scope>NUCLEOTIDE SEQUENCE [LARGE SCALE GENOMIC DNA]</scope>
</reference>
<accession>A0A090DBW3</accession>
<sequence length="93" mass="10707">MYRRSCETLNRSGASARRAPIAAWSNQYCSRFSSLCSLSTMQPRISFVKFSELCLHCGTGRGAKNRELRGRDAALWKFSSETFLRRKSYIRKC</sequence>
<dbReference type="AlphaFoldDB" id="A0A090DBW3"/>
<dbReference type="Proteomes" id="UP000046373">
    <property type="component" value="Unassembled WGS sequence"/>
</dbReference>
<dbReference type="EMBL" id="CCNB01000001">
    <property type="protein sequence ID" value="CDX12912.1"/>
    <property type="molecule type" value="Genomic_DNA"/>
</dbReference>
<evidence type="ECO:0000313" key="2">
    <source>
        <dbReference type="Proteomes" id="UP000046373"/>
    </source>
</evidence>
<proteinExistence type="predicted"/>
<name>A0A090DBW3_MESPL</name>
<organism evidence="1 2">
    <name type="scientific">Mesorhizobium plurifarium</name>
    <dbReference type="NCBI Taxonomy" id="69974"/>
    <lineage>
        <taxon>Bacteria</taxon>
        <taxon>Pseudomonadati</taxon>
        <taxon>Pseudomonadota</taxon>
        <taxon>Alphaproteobacteria</taxon>
        <taxon>Hyphomicrobiales</taxon>
        <taxon>Phyllobacteriaceae</taxon>
        <taxon>Mesorhizobium</taxon>
    </lineage>
</organism>
<protein>
    <submittedName>
        <fullName evidence="1">Uncharacterized protein</fullName>
    </submittedName>
</protein>
<evidence type="ECO:0000313" key="1">
    <source>
        <dbReference type="EMBL" id="CDX12912.1"/>
    </source>
</evidence>